<protein>
    <submittedName>
        <fullName evidence="2">LamG domain-containing protein</fullName>
    </submittedName>
</protein>
<dbReference type="InterPro" id="IPR013320">
    <property type="entry name" value="ConA-like_dom_sf"/>
</dbReference>
<dbReference type="SUPFAM" id="SSF52317">
    <property type="entry name" value="Class I glutamine amidotransferase-like"/>
    <property type="match status" value="1"/>
</dbReference>
<feature type="domain" description="N,N-dimethylformamidase beta subunit-like C-terminal" evidence="1">
    <location>
        <begin position="303"/>
        <end position="725"/>
    </location>
</feature>
<dbReference type="EMBL" id="JADKPO010000017">
    <property type="protein sequence ID" value="MBF4768770.1"/>
    <property type="molecule type" value="Genomic_DNA"/>
</dbReference>
<dbReference type="RefSeq" id="WP_194696924.1">
    <property type="nucleotide sequence ID" value="NZ_JADKPO010000017.1"/>
</dbReference>
<comment type="caution">
    <text evidence="2">The sequence shown here is derived from an EMBL/GenBank/DDBJ whole genome shotgun (WGS) entry which is preliminary data.</text>
</comment>
<dbReference type="Pfam" id="PF20254">
    <property type="entry name" value="DMFA2_C"/>
    <property type="match status" value="1"/>
</dbReference>
<accession>A0A930VPZ7</accession>
<evidence type="ECO:0000313" key="3">
    <source>
        <dbReference type="Proteomes" id="UP000660668"/>
    </source>
</evidence>
<dbReference type="Pfam" id="PF13385">
    <property type="entry name" value="Laminin_G_3"/>
    <property type="match status" value="1"/>
</dbReference>
<dbReference type="Proteomes" id="UP000660668">
    <property type="component" value="Unassembled WGS sequence"/>
</dbReference>
<evidence type="ECO:0000313" key="2">
    <source>
        <dbReference type="EMBL" id="MBF4768770.1"/>
    </source>
</evidence>
<dbReference type="InterPro" id="IPR029062">
    <property type="entry name" value="Class_I_gatase-like"/>
</dbReference>
<keyword evidence="3" id="KW-1185">Reference proteome</keyword>
<reference evidence="2" key="1">
    <citation type="submission" date="2020-11" db="EMBL/GenBank/DDBJ databases">
        <title>Nocardioides cynanchi sp. nov., isolated from soil of rhizosphere of Cynanchum wilfordii.</title>
        <authorList>
            <person name="Lee J.-S."/>
            <person name="Suh M.K."/>
            <person name="Kim J.-S."/>
        </authorList>
    </citation>
    <scope>NUCLEOTIDE SEQUENCE</scope>
    <source>
        <strain evidence="2">KCTC 19276</strain>
    </source>
</reference>
<dbReference type="SUPFAM" id="SSF49899">
    <property type="entry name" value="Concanavalin A-like lectins/glucanases"/>
    <property type="match status" value="1"/>
</dbReference>
<dbReference type="Gene3D" id="2.60.120.200">
    <property type="match status" value="1"/>
</dbReference>
<name>A0A930VPZ7_9ACTN</name>
<proteinExistence type="predicted"/>
<evidence type="ECO:0000259" key="1">
    <source>
        <dbReference type="Pfam" id="PF20254"/>
    </source>
</evidence>
<dbReference type="InterPro" id="IPR046540">
    <property type="entry name" value="DMFA2_C"/>
</dbReference>
<dbReference type="AlphaFoldDB" id="A0A930VPZ7"/>
<organism evidence="2 3">
    <name type="scientific">Nocardioides agariphilus</name>
    <dbReference type="NCBI Taxonomy" id="433664"/>
    <lineage>
        <taxon>Bacteria</taxon>
        <taxon>Bacillati</taxon>
        <taxon>Actinomycetota</taxon>
        <taxon>Actinomycetes</taxon>
        <taxon>Propionibacteriales</taxon>
        <taxon>Nocardioidaceae</taxon>
        <taxon>Nocardioides</taxon>
    </lineage>
</organism>
<sequence>MSLSRGRSSLPPRIPWRGPAEKRVIGYTDHLSVAPGETVAFKVSCSEPSYSVAHVRLRHGDDSPAGPGFKERLVASSIDGTYQGRVQTIETGSYVEVGDHAALNLASFTLTAWVEPWRPARGHPQALVAKWDDAVQAGYAMVLNADGELALWVGEAGGGTASLRTGVPLRRRGWYFVACSYDEATATASLHQLPARRGLFSDDDVVLARALDPRPAGVSGGAFRIAAYSGKGGTADGLFDGKIEGPAVFDRALSASELTAIGSRQSEVHPVAAWDFGVGIDGSVAHDGGPHGLHGSCRNRPSRAVTGATWSGEESDWTHAPDQYAAIHFHSDDLEDARWETDFAVTVPGGTRSGIYAARLAAGDSEDHVAFVVKAPVGRPSAGALVLLPTLTYQAYANAQHWAGEVAKLVQAEDAFVAARNLLSLYDNHRDGQATYYASRLRPMTSLRPKYYVPHLGAPARLASDLMLVDWLEEKGFDYDVCIDEDLHFDGLERLAPYKVLILGSHPEYWTKQMLDAVEAYFGQGGRVMYLGGECCYWVTSLAPDASHVMEVRKGPIGSRSTAALRGEYHHSTTGEQGGMWRLRHRTPQELVGVGFTSWSPGHGAPYRRMPDSWNPRAAFIFEGVGENELIGDFGLVTGAAAGYEIDSLDFDSGTPSHALLLASSVGLHDDEFVVAVEDVLDISQIPTMRDSHVRSDIVYFETDAGGAVFSTGSIAWTGSLSHDNYSNNVSRITENVMRRFVADDPIPGFTTAPTRGLDPLSPTP</sequence>
<gene>
    <name evidence="2" type="ORF">ISU10_13445</name>
</gene>